<dbReference type="SUPFAM" id="SSF57302">
    <property type="entry name" value="Snake toxin-like"/>
    <property type="match status" value="1"/>
</dbReference>
<feature type="non-terminal residue" evidence="2">
    <location>
        <position position="69"/>
    </location>
</feature>
<sequence length="69" mass="7361">VSLLCFTCIKKPTVRCNETKLCLPSQIWCQSVAQSAGAGFPFIEAEVLTKDCAETCHPTDSNALGGDNV</sequence>
<feature type="domain" description="Snake toxin/toxin-like" evidence="1">
    <location>
        <begin position="3"/>
        <end position="65"/>
    </location>
</feature>
<accession>A0AAV6YG80</accession>
<dbReference type="Proteomes" id="UP000824782">
    <property type="component" value="Unassembled WGS sequence"/>
</dbReference>
<evidence type="ECO:0000313" key="2">
    <source>
        <dbReference type="EMBL" id="KAG8536544.1"/>
    </source>
</evidence>
<reference evidence="2" key="1">
    <citation type="thesis" date="2020" institute="ProQuest LLC" country="789 East Eisenhower Parkway, Ann Arbor, MI, USA">
        <title>Comparative Genomics and Chromosome Evolution.</title>
        <authorList>
            <person name="Mudd A.B."/>
        </authorList>
    </citation>
    <scope>NUCLEOTIDE SEQUENCE</scope>
    <source>
        <strain evidence="2">237g6f4</strain>
        <tissue evidence="2">Blood</tissue>
    </source>
</reference>
<gene>
    <name evidence="2" type="ORF">GDO81_026123</name>
</gene>
<organism evidence="2 3">
    <name type="scientific">Engystomops pustulosus</name>
    <name type="common">Tungara frog</name>
    <name type="synonym">Physalaemus pustulosus</name>
    <dbReference type="NCBI Taxonomy" id="76066"/>
    <lineage>
        <taxon>Eukaryota</taxon>
        <taxon>Metazoa</taxon>
        <taxon>Chordata</taxon>
        <taxon>Craniata</taxon>
        <taxon>Vertebrata</taxon>
        <taxon>Euteleostomi</taxon>
        <taxon>Amphibia</taxon>
        <taxon>Batrachia</taxon>
        <taxon>Anura</taxon>
        <taxon>Neobatrachia</taxon>
        <taxon>Hyloidea</taxon>
        <taxon>Leptodactylidae</taxon>
        <taxon>Leiuperinae</taxon>
        <taxon>Engystomops</taxon>
    </lineage>
</organism>
<evidence type="ECO:0000259" key="1">
    <source>
        <dbReference type="Pfam" id="PF00087"/>
    </source>
</evidence>
<name>A0AAV6YG80_ENGPU</name>
<evidence type="ECO:0000313" key="3">
    <source>
        <dbReference type="Proteomes" id="UP000824782"/>
    </source>
</evidence>
<dbReference type="Gene3D" id="2.10.60.10">
    <property type="entry name" value="CD59"/>
    <property type="match status" value="1"/>
</dbReference>
<comment type="caution">
    <text evidence="2">The sequence shown here is derived from an EMBL/GenBank/DDBJ whole genome shotgun (WGS) entry which is preliminary data.</text>
</comment>
<dbReference type="EMBL" id="WNYA01041498">
    <property type="protein sequence ID" value="KAG8536544.1"/>
    <property type="molecule type" value="Genomic_DNA"/>
</dbReference>
<keyword evidence="3" id="KW-1185">Reference proteome</keyword>
<dbReference type="AlphaFoldDB" id="A0AAV6YG80"/>
<proteinExistence type="predicted"/>
<dbReference type="InterPro" id="IPR035076">
    <property type="entry name" value="Toxin/TOLIP"/>
</dbReference>
<dbReference type="InterPro" id="IPR045860">
    <property type="entry name" value="Snake_toxin-like_sf"/>
</dbReference>
<protein>
    <recommendedName>
        <fullName evidence="1">Snake toxin/toxin-like domain-containing protein</fullName>
    </recommendedName>
</protein>
<dbReference type="Pfam" id="PF00087">
    <property type="entry name" value="Toxin_TOLIP"/>
    <property type="match status" value="1"/>
</dbReference>
<feature type="non-terminal residue" evidence="2">
    <location>
        <position position="1"/>
    </location>
</feature>